<dbReference type="EMBL" id="GBXM01018687">
    <property type="protein sequence ID" value="JAH89890.1"/>
    <property type="molecule type" value="Transcribed_RNA"/>
</dbReference>
<evidence type="ECO:0000313" key="1">
    <source>
        <dbReference type="EMBL" id="JAH89890.1"/>
    </source>
</evidence>
<proteinExistence type="predicted"/>
<reference evidence="1" key="2">
    <citation type="journal article" date="2015" name="Fish Shellfish Immunol.">
        <title>Early steps in the European eel (Anguilla anguilla)-Vibrio vulnificus interaction in the gills: Role of the RtxA13 toxin.</title>
        <authorList>
            <person name="Callol A."/>
            <person name="Pajuelo D."/>
            <person name="Ebbesson L."/>
            <person name="Teles M."/>
            <person name="MacKenzie S."/>
            <person name="Amaro C."/>
        </authorList>
    </citation>
    <scope>NUCLEOTIDE SEQUENCE</scope>
</reference>
<accession>A0A0E9WJZ8</accession>
<dbReference type="AlphaFoldDB" id="A0A0E9WJZ8"/>
<sequence>MCQKCLSVTVSLNIKRFLKNLSTVCKDQLELIMPHSTGLA</sequence>
<organism evidence="1">
    <name type="scientific">Anguilla anguilla</name>
    <name type="common">European freshwater eel</name>
    <name type="synonym">Muraena anguilla</name>
    <dbReference type="NCBI Taxonomy" id="7936"/>
    <lineage>
        <taxon>Eukaryota</taxon>
        <taxon>Metazoa</taxon>
        <taxon>Chordata</taxon>
        <taxon>Craniata</taxon>
        <taxon>Vertebrata</taxon>
        <taxon>Euteleostomi</taxon>
        <taxon>Actinopterygii</taxon>
        <taxon>Neopterygii</taxon>
        <taxon>Teleostei</taxon>
        <taxon>Anguilliformes</taxon>
        <taxon>Anguillidae</taxon>
        <taxon>Anguilla</taxon>
    </lineage>
</organism>
<name>A0A0E9WJZ8_ANGAN</name>
<protein>
    <submittedName>
        <fullName evidence="1">Uncharacterized protein</fullName>
    </submittedName>
</protein>
<reference evidence="1" key="1">
    <citation type="submission" date="2014-11" db="EMBL/GenBank/DDBJ databases">
        <authorList>
            <person name="Amaro Gonzalez C."/>
        </authorList>
    </citation>
    <scope>NUCLEOTIDE SEQUENCE</scope>
</reference>